<proteinExistence type="predicted"/>
<feature type="transmembrane region" description="Helical" evidence="1">
    <location>
        <begin position="119"/>
        <end position="139"/>
    </location>
</feature>
<accession>A0ABU8S999</accession>
<feature type="transmembrane region" description="Helical" evidence="1">
    <location>
        <begin position="15"/>
        <end position="33"/>
    </location>
</feature>
<feature type="transmembrane region" description="Helical" evidence="1">
    <location>
        <begin position="274"/>
        <end position="298"/>
    </location>
</feature>
<keyword evidence="1" id="KW-0812">Transmembrane</keyword>
<keyword evidence="1" id="KW-1133">Transmembrane helix</keyword>
<evidence type="ECO:0000313" key="2">
    <source>
        <dbReference type="EMBL" id="MEJ6010420.1"/>
    </source>
</evidence>
<sequence>MTSPAPILFAAPHRLAFLAGSLGLAAMALWWPMQLAALHFGWPKPPAGSLPAALLHAPALLLQTYPAFIFGFLLTVFPRWMSQPDLIARQFGPVSGGLAIGMTASAIGLWTGANTPVRIGFLICAASWALGLVVLAAVVRANRRSDKPPCWHAVSALAALTIGLGALLLVCAFLIAGDPRLLRWGNVLGLNGFILPVFLTVAHRMVPFFAGNVVKGYQSWRPDWLLGAVWALLAARIAGELALVPDLSALACAGLAACTGLMAWKWWPRGPAPGLMLVLIWGFAWAPLGFALAAMASFGLPLGLAPTHALALGFAASLLVAMVTRVTHGHSGRPLAMVPLAWLAFAGVQLAAAARIMSAIQAEPGWLLVVAALIFAIGLLPWLIRNALIYLRPRLDGRDG</sequence>
<feature type="transmembrane region" description="Helical" evidence="1">
    <location>
        <begin position="94"/>
        <end position="113"/>
    </location>
</feature>
<dbReference type="Pfam" id="PF05940">
    <property type="entry name" value="NnrS"/>
    <property type="match status" value="1"/>
</dbReference>
<feature type="transmembrane region" description="Helical" evidence="1">
    <location>
        <begin position="247"/>
        <end position="267"/>
    </location>
</feature>
<dbReference type="EMBL" id="JBBHJY010000005">
    <property type="protein sequence ID" value="MEJ6010420.1"/>
    <property type="molecule type" value="Genomic_DNA"/>
</dbReference>
<evidence type="ECO:0000256" key="1">
    <source>
        <dbReference type="SAM" id="Phobius"/>
    </source>
</evidence>
<keyword evidence="3" id="KW-1185">Reference proteome</keyword>
<gene>
    <name evidence="2" type="ORF">WG900_10860</name>
</gene>
<dbReference type="Proteomes" id="UP001379235">
    <property type="component" value="Unassembled WGS sequence"/>
</dbReference>
<dbReference type="RefSeq" id="WP_339967058.1">
    <property type="nucleotide sequence ID" value="NZ_JBBHJY010000005.1"/>
</dbReference>
<keyword evidence="1" id="KW-0472">Membrane</keyword>
<organism evidence="2 3">
    <name type="scientific">Novosphingobium aquae</name>
    <dbReference type="NCBI Taxonomy" id="3133435"/>
    <lineage>
        <taxon>Bacteria</taxon>
        <taxon>Pseudomonadati</taxon>
        <taxon>Pseudomonadota</taxon>
        <taxon>Alphaproteobacteria</taxon>
        <taxon>Sphingomonadales</taxon>
        <taxon>Sphingomonadaceae</taxon>
        <taxon>Novosphingobium</taxon>
    </lineage>
</organism>
<evidence type="ECO:0000313" key="3">
    <source>
        <dbReference type="Proteomes" id="UP001379235"/>
    </source>
</evidence>
<comment type="caution">
    <text evidence="2">The sequence shown here is derived from an EMBL/GenBank/DDBJ whole genome shotgun (WGS) entry which is preliminary data.</text>
</comment>
<feature type="transmembrane region" description="Helical" evidence="1">
    <location>
        <begin position="366"/>
        <end position="384"/>
    </location>
</feature>
<reference evidence="2 3" key="1">
    <citation type="submission" date="2024-03" db="EMBL/GenBank/DDBJ databases">
        <authorList>
            <person name="Jo J.-H."/>
        </authorList>
    </citation>
    <scope>NUCLEOTIDE SEQUENCE [LARGE SCALE GENOMIC DNA]</scope>
    <source>
        <strain evidence="2 3">AS3R-12</strain>
    </source>
</reference>
<feature type="transmembrane region" description="Helical" evidence="1">
    <location>
        <begin position="335"/>
        <end position="354"/>
    </location>
</feature>
<feature type="transmembrane region" description="Helical" evidence="1">
    <location>
        <begin position="304"/>
        <end position="323"/>
    </location>
</feature>
<dbReference type="InterPro" id="IPR010266">
    <property type="entry name" value="NnrS"/>
</dbReference>
<feature type="transmembrane region" description="Helical" evidence="1">
    <location>
        <begin position="181"/>
        <end position="202"/>
    </location>
</feature>
<protein>
    <submittedName>
        <fullName evidence="2">NnrS family protein</fullName>
    </submittedName>
</protein>
<name>A0ABU8S999_9SPHN</name>
<feature type="transmembrane region" description="Helical" evidence="1">
    <location>
        <begin position="223"/>
        <end position="241"/>
    </location>
</feature>
<feature type="transmembrane region" description="Helical" evidence="1">
    <location>
        <begin position="151"/>
        <end position="175"/>
    </location>
</feature>
<feature type="transmembrane region" description="Helical" evidence="1">
    <location>
        <begin position="53"/>
        <end position="74"/>
    </location>
</feature>